<organism evidence="2 3">
    <name type="scientific">Ferrimonas balearica (strain DSM 9799 / CCM 4581 / KCTC 23876 / PAT)</name>
    <dbReference type="NCBI Taxonomy" id="550540"/>
    <lineage>
        <taxon>Bacteria</taxon>
        <taxon>Pseudomonadati</taxon>
        <taxon>Pseudomonadota</taxon>
        <taxon>Gammaproteobacteria</taxon>
        <taxon>Alteromonadales</taxon>
        <taxon>Ferrimonadaceae</taxon>
        <taxon>Ferrimonas</taxon>
    </lineage>
</organism>
<dbReference type="AlphaFoldDB" id="E1SW30"/>
<dbReference type="STRING" id="550540.Fbal_0116"/>
<evidence type="ECO:0000313" key="2">
    <source>
        <dbReference type="EMBL" id="ADN74330.1"/>
    </source>
</evidence>
<evidence type="ECO:0000313" key="3">
    <source>
        <dbReference type="Proteomes" id="UP000006683"/>
    </source>
</evidence>
<feature type="signal peptide" evidence="1">
    <location>
        <begin position="1"/>
        <end position="18"/>
    </location>
</feature>
<dbReference type="OrthoDB" id="8771597at2"/>
<gene>
    <name evidence="2" type="ordered locus">Fbal_0116</name>
</gene>
<dbReference type="KEGG" id="fbl:Fbal_0116"/>
<feature type="chain" id="PRO_5003151226" evidence="1">
    <location>
        <begin position="19"/>
        <end position="376"/>
    </location>
</feature>
<dbReference type="Proteomes" id="UP000006683">
    <property type="component" value="Chromosome"/>
</dbReference>
<keyword evidence="3" id="KW-1185">Reference proteome</keyword>
<dbReference type="HOGENOM" id="CLU_735182_0_0_6"/>
<sequence length="376" mass="41952">MKAVFGALLLAVSTLAQADPTAVRPYHPDSPWNLPIGESPKIDRNSAFYLDQMSGVFGIDPNQYTLPVYRIDADTPMKPVHLSGVFSQVTNDNRDLTLIKRTTLEAPLPDGARAAKGSDGQIVLWDPVSGDEWGFWQARERADGSWEAVNGYRYNTRWSGIPPSGFISRGAGVPYLIGLVRPWEIRQGHIDHAIALGINYPNPVHIAPATKSDGKRFEPHYLPMGARLQLDPNLGEADFDRWQLTATERIIARALQRYGMILIDGSGHPKLYAEFEGTAHWNGELHKRTLRRIPYQAFRLLDLTTQTPQVAPEARIEQGQLHWQAVDGANRYRIWFDDHTEEVERGPVALPAGVKQVRLAALNHQGIGPVTEVTQP</sequence>
<keyword evidence="1" id="KW-0732">Signal</keyword>
<dbReference type="GeneID" id="67180361"/>
<name>E1SW30_FERBD</name>
<accession>E1SW30</accession>
<dbReference type="eggNOG" id="ENOG5030J7Z">
    <property type="taxonomic scope" value="Bacteria"/>
</dbReference>
<dbReference type="EMBL" id="CP002209">
    <property type="protein sequence ID" value="ADN74330.1"/>
    <property type="molecule type" value="Genomic_DNA"/>
</dbReference>
<protein>
    <submittedName>
        <fullName evidence="2">Uncharacterized protein</fullName>
    </submittedName>
</protein>
<reference evidence="2 3" key="1">
    <citation type="journal article" date="2010" name="Stand. Genomic Sci.">
        <title>Complete genome sequence of Ferrimonas balearica type strain (PAT).</title>
        <authorList>
            <person name="Nolan M."/>
            <person name="Sikorski J."/>
            <person name="Davenport K."/>
            <person name="Lucas S."/>
            <person name="Glavina Del Rio T."/>
            <person name="Tice H."/>
            <person name="Cheng J."/>
            <person name="Goodwin L."/>
            <person name="Pitluck S."/>
            <person name="Liolios K."/>
            <person name="Ivanova N."/>
            <person name="Mavromatis K."/>
            <person name="Ovchinnikova G."/>
            <person name="Pati A."/>
            <person name="Chen A."/>
            <person name="Palaniappan K."/>
            <person name="Land M."/>
            <person name="Hauser L."/>
            <person name="Chang Y."/>
            <person name="Jeffries C."/>
            <person name="Tapia R."/>
            <person name="Brettin T."/>
            <person name="Detter J."/>
            <person name="Han C."/>
            <person name="Yasawong M."/>
            <person name="Rohde M."/>
            <person name="Tindall B."/>
            <person name="Goker M."/>
            <person name="Woyke T."/>
            <person name="Bristow J."/>
            <person name="Eisen J."/>
            <person name="Markowitz V."/>
            <person name="Hugenholtz P."/>
            <person name="Kyrpides N."/>
            <person name="Klenk H."/>
            <person name="Lapidus A."/>
        </authorList>
    </citation>
    <scope>NUCLEOTIDE SEQUENCE [LARGE SCALE GENOMIC DNA]</scope>
    <source>
        <strain evidence="3">DSM 9799 / CCM 4581 / KCTC 23876 / PAT</strain>
    </source>
</reference>
<evidence type="ECO:0000256" key="1">
    <source>
        <dbReference type="SAM" id="SignalP"/>
    </source>
</evidence>
<dbReference type="RefSeq" id="WP_013343636.1">
    <property type="nucleotide sequence ID" value="NC_014541.1"/>
</dbReference>
<proteinExistence type="predicted"/>